<keyword evidence="2" id="KW-0378">Hydrolase</keyword>
<proteinExistence type="predicted"/>
<protein>
    <submittedName>
        <fullName evidence="2">5'-deoxynucleotidase</fullName>
        <ecNumber evidence="2">3.1.3.89</ecNumber>
    </submittedName>
</protein>
<reference evidence="2 3" key="1">
    <citation type="submission" date="2024-03" db="EMBL/GenBank/DDBJ databases">
        <title>Human intestinal bacterial collection.</title>
        <authorList>
            <person name="Pauvert C."/>
            <person name="Hitch T.C.A."/>
            <person name="Clavel T."/>
        </authorList>
    </citation>
    <scope>NUCLEOTIDE SEQUENCE [LARGE SCALE GENOMIC DNA]</scope>
    <source>
        <strain evidence="2 3">CLA-JM-H11</strain>
    </source>
</reference>
<evidence type="ECO:0000259" key="1">
    <source>
        <dbReference type="SMART" id="SM00471"/>
    </source>
</evidence>
<dbReference type="Gene3D" id="1.10.3210.10">
    <property type="entry name" value="Hypothetical protein af1432"/>
    <property type="match status" value="1"/>
</dbReference>
<gene>
    <name evidence="2" type="primary">yfbR</name>
    <name evidence="2" type="ORF">WMO24_04385</name>
</gene>
<dbReference type="InterPro" id="IPR003607">
    <property type="entry name" value="HD/PDEase_dom"/>
</dbReference>
<dbReference type="Proteomes" id="UP001477672">
    <property type="component" value="Unassembled WGS sequence"/>
</dbReference>
<sequence length="200" mass="22315">MNVYPFNALVARMKYISRWGLMRSSRTETLSEHTADAAILAHTLCLIAQKEFGRNVRPETVAVAALYHDASEIMTGDMPTPVKYKTEPLRRAYKALEKDAALSMAGLLPEALRPEMEGYLTGDVLTDKEKQLLKAADRLSAYIKCIEEERAGNREFSGAKAQQEAAIAAMQCPEADYFLAHMLPCYHWTLDELSAGEKTP</sequence>
<evidence type="ECO:0000313" key="2">
    <source>
        <dbReference type="EMBL" id="MEQ2519670.1"/>
    </source>
</evidence>
<dbReference type="EC" id="3.1.3.89" evidence="2"/>
<dbReference type="RefSeq" id="WP_349215104.1">
    <property type="nucleotide sequence ID" value="NZ_JBBMFA010000063.1"/>
</dbReference>
<evidence type="ECO:0000313" key="3">
    <source>
        <dbReference type="Proteomes" id="UP001477672"/>
    </source>
</evidence>
<dbReference type="SMART" id="SM00471">
    <property type="entry name" value="HDc"/>
    <property type="match status" value="1"/>
</dbReference>
<dbReference type="NCBIfam" id="NF003009">
    <property type="entry name" value="PRK03826.1"/>
    <property type="match status" value="1"/>
</dbReference>
<organism evidence="2 3">
    <name type="scientific">Ruthenibacterium intestinale</name>
    <dbReference type="NCBI Taxonomy" id="3133163"/>
    <lineage>
        <taxon>Bacteria</taxon>
        <taxon>Bacillati</taxon>
        <taxon>Bacillota</taxon>
        <taxon>Clostridia</taxon>
        <taxon>Eubacteriales</taxon>
        <taxon>Oscillospiraceae</taxon>
        <taxon>Ruthenibacterium</taxon>
    </lineage>
</organism>
<dbReference type="CDD" id="cd00077">
    <property type="entry name" value="HDc"/>
    <property type="match status" value="1"/>
</dbReference>
<dbReference type="Pfam" id="PF12917">
    <property type="entry name" value="YfbR-like"/>
    <property type="match status" value="1"/>
</dbReference>
<comment type="caution">
    <text evidence="2">The sequence shown here is derived from an EMBL/GenBank/DDBJ whole genome shotgun (WGS) entry which is preliminary data.</text>
</comment>
<keyword evidence="3" id="KW-1185">Reference proteome</keyword>
<dbReference type="SUPFAM" id="SSF109604">
    <property type="entry name" value="HD-domain/PDEase-like"/>
    <property type="match status" value="1"/>
</dbReference>
<accession>A0ABV1GCV9</accession>
<feature type="domain" description="HD/PDEase" evidence="1">
    <location>
        <begin position="26"/>
        <end position="151"/>
    </location>
</feature>
<dbReference type="GO" id="GO:0002953">
    <property type="term" value="F:5'-deoxynucleotidase activity"/>
    <property type="evidence" value="ECO:0007669"/>
    <property type="project" value="UniProtKB-EC"/>
</dbReference>
<name>A0ABV1GCV9_9FIRM</name>
<dbReference type="EMBL" id="JBBMFA010000063">
    <property type="protein sequence ID" value="MEQ2519670.1"/>
    <property type="molecule type" value="Genomic_DNA"/>
</dbReference>